<comment type="caution">
    <text evidence="2">The sequence shown here is derived from an EMBL/GenBank/DDBJ whole genome shotgun (WGS) entry which is preliminary data.</text>
</comment>
<evidence type="ECO:0000313" key="4">
    <source>
        <dbReference type="Proteomes" id="UP001287286"/>
    </source>
</evidence>
<reference evidence="2 3" key="2">
    <citation type="journal article" date="2016" name="Front. Microbiol.">
        <title>Genome and transcriptome sequences reveal the specific parasitism of the nematophagous Purpureocillium lilacinum 36-1.</title>
        <authorList>
            <person name="Xie J."/>
            <person name="Li S."/>
            <person name="Mo C."/>
            <person name="Xiao X."/>
            <person name="Peng D."/>
            <person name="Wang G."/>
            <person name="Xiao Y."/>
        </authorList>
    </citation>
    <scope>NUCLEOTIDE SEQUENCE [LARGE SCALE GENOMIC DNA]</scope>
    <source>
        <strain evidence="2 3">36-1</strain>
    </source>
</reference>
<name>A0A2U3DUF3_PURLI</name>
<reference evidence="1 4" key="4">
    <citation type="journal article" date="2024" name="Microbiol. Resour. Announc.">
        <title>Genome annotations for the ascomycete fungi Trichoderma harzianum, Trichoderma aggressivum, and Purpureocillium lilacinum.</title>
        <authorList>
            <person name="Beijen E.P.W."/>
            <person name="Ohm R.A."/>
        </authorList>
    </citation>
    <scope>NUCLEOTIDE SEQUENCE [LARGE SCALE GENOMIC DNA]</scope>
    <source>
        <strain evidence="1 4">CBS 150709</strain>
    </source>
</reference>
<gene>
    <name evidence="2" type="ORF">PCL_05582</name>
    <name evidence="1" type="ORF">Purlil1_5531</name>
</gene>
<reference evidence="1" key="3">
    <citation type="submission" date="2023-11" db="EMBL/GenBank/DDBJ databases">
        <authorList>
            <person name="Beijen E."/>
            <person name="Ohm R.A."/>
        </authorList>
    </citation>
    <scope>NUCLEOTIDE SEQUENCE</scope>
    <source>
        <strain evidence="1">CBS 150709</strain>
    </source>
</reference>
<evidence type="ECO:0000313" key="1">
    <source>
        <dbReference type="EMBL" id="KAK4089905.1"/>
    </source>
</evidence>
<dbReference type="EMBL" id="LCWV01000029">
    <property type="protein sequence ID" value="PWI65854.1"/>
    <property type="molecule type" value="Genomic_DNA"/>
</dbReference>
<evidence type="ECO:0000313" key="2">
    <source>
        <dbReference type="EMBL" id="PWI65854.1"/>
    </source>
</evidence>
<accession>A0A2U3DUF3</accession>
<protein>
    <submittedName>
        <fullName evidence="2">Uncharacterized protein</fullName>
    </submittedName>
</protein>
<dbReference type="AlphaFoldDB" id="A0A2U3DUF3"/>
<reference evidence="2" key="1">
    <citation type="submission" date="2015-05" db="EMBL/GenBank/DDBJ databases">
        <authorList>
            <person name="Wang D.B."/>
            <person name="Wang M."/>
        </authorList>
    </citation>
    <scope>NUCLEOTIDE SEQUENCE</scope>
    <source>
        <strain evidence="2">36-1</strain>
    </source>
</reference>
<organism evidence="2 3">
    <name type="scientific">Purpureocillium lilacinum</name>
    <name type="common">Paecilomyces lilacinus</name>
    <dbReference type="NCBI Taxonomy" id="33203"/>
    <lineage>
        <taxon>Eukaryota</taxon>
        <taxon>Fungi</taxon>
        <taxon>Dikarya</taxon>
        <taxon>Ascomycota</taxon>
        <taxon>Pezizomycotina</taxon>
        <taxon>Sordariomycetes</taxon>
        <taxon>Hypocreomycetidae</taxon>
        <taxon>Hypocreales</taxon>
        <taxon>Ophiocordycipitaceae</taxon>
        <taxon>Purpureocillium</taxon>
    </lineage>
</organism>
<sequence length="169" mass="17902">MAKRDGDIEIHQIYKAPIGVDTNYLTMQGSSTKWIGVNKDYLTESTSIATVNNVKTTTVVKAQLSVVTAIAASDGVDVGDVTVLMADSIREELAALIKGAAASCGAPAKKSKRDGMGCMINAFQGAAQDDRALALVNPAEWNGFALELADSAPQIIVRQRPLFSFRASL</sequence>
<dbReference type="Proteomes" id="UP001287286">
    <property type="component" value="Unassembled WGS sequence"/>
</dbReference>
<proteinExistence type="predicted"/>
<dbReference type="Proteomes" id="UP000245956">
    <property type="component" value="Unassembled WGS sequence"/>
</dbReference>
<evidence type="ECO:0000313" key="3">
    <source>
        <dbReference type="Proteomes" id="UP000245956"/>
    </source>
</evidence>
<dbReference type="EMBL" id="JAWRVI010000017">
    <property type="protein sequence ID" value="KAK4089905.1"/>
    <property type="molecule type" value="Genomic_DNA"/>
</dbReference>
<keyword evidence="4" id="KW-1185">Reference proteome</keyword>